<evidence type="ECO:0000256" key="1">
    <source>
        <dbReference type="SAM" id="MobiDB-lite"/>
    </source>
</evidence>
<reference evidence="2 3" key="1">
    <citation type="journal article" date="2013" name="Genome Biol.">
        <title>Genome of Acanthamoeba castellanii highlights extensive lateral gene transfer and early evolution of tyrosine kinase signaling.</title>
        <authorList>
            <person name="Clarke M."/>
            <person name="Lohan A.J."/>
            <person name="Liu B."/>
            <person name="Lagkouvardos I."/>
            <person name="Roy S."/>
            <person name="Zafar N."/>
            <person name="Bertelli C."/>
            <person name="Schilde C."/>
            <person name="Kianianmomeni A."/>
            <person name="Burglin T.R."/>
            <person name="Frech C."/>
            <person name="Turcotte B."/>
            <person name="Kopec K.O."/>
            <person name="Synnott J.M."/>
            <person name="Choo C."/>
            <person name="Paponov I."/>
            <person name="Finkler A."/>
            <person name="Soon Heng Tan C."/>
            <person name="Hutchins A.P."/>
            <person name="Weinmeier T."/>
            <person name="Rattei T."/>
            <person name="Chu J.S."/>
            <person name="Gimenez G."/>
            <person name="Irimia M."/>
            <person name="Rigden D.J."/>
            <person name="Fitzpatrick D.A."/>
            <person name="Lorenzo-Morales J."/>
            <person name="Bateman A."/>
            <person name="Chiu C.H."/>
            <person name="Tang P."/>
            <person name="Hegemann P."/>
            <person name="Fromm H."/>
            <person name="Raoult D."/>
            <person name="Greub G."/>
            <person name="Miranda-Saavedra D."/>
            <person name="Chen N."/>
            <person name="Nash P."/>
            <person name="Ginger M.L."/>
            <person name="Horn M."/>
            <person name="Schaap P."/>
            <person name="Caler L."/>
            <person name="Loftus B."/>
        </authorList>
    </citation>
    <scope>NUCLEOTIDE SEQUENCE [LARGE SCALE GENOMIC DNA]</scope>
    <source>
        <strain evidence="2 3">Neff</strain>
    </source>
</reference>
<feature type="region of interest" description="Disordered" evidence="1">
    <location>
        <begin position="270"/>
        <end position="291"/>
    </location>
</feature>
<organism evidence="2 3">
    <name type="scientific">Acanthamoeba castellanii (strain ATCC 30010 / Neff)</name>
    <dbReference type="NCBI Taxonomy" id="1257118"/>
    <lineage>
        <taxon>Eukaryota</taxon>
        <taxon>Amoebozoa</taxon>
        <taxon>Discosea</taxon>
        <taxon>Longamoebia</taxon>
        <taxon>Centramoebida</taxon>
        <taxon>Acanthamoebidae</taxon>
        <taxon>Acanthamoeba</taxon>
    </lineage>
</organism>
<dbReference type="VEuPathDB" id="AmoebaDB:ACA1_235780"/>
<dbReference type="AlphaFoldDB" id="L8H1B8"/>
<dbReference type="EMBL" id="KB007939">
    <property type="protein sequence ID" value="ELR19040.1"/>
    <property type="molecule type" value="Genomic_DNA"/>
</dbReference>
<dbReference type="GeneID" id="14919810"/>
<dbReference type="KEGG" id="acan:ACA1_235780"/>
<name>L8H1B8_ACACF</name>
<sequence>MQVIEDSAALFRRCGVSIGFRTLAEEVLSPLQKSGQIRSENLHANRYTLAGSPPASAAAAAAATDGGAGKAQSKAKAKGNKKDAAAVDEAAWRRALEECLALGSPEARIWRMVGGGCDQPTPLTVEEVGMRTVEPIFKGAMMEAKKNGWVEVTKDKATGQVTVQVTAKHQQHITDRVQDILRFGTGYVESVASASLGREEFYAEEEREATLGVKQAAVIIAEDGTGDDALILRNSHYSLLARVLSSMRPGGVDGSLKLFVVERAFVRQAKTKRKDRTARADPSSPRQTQRRVLRRKAQQAEQLRLSGFVVVADGEPTLPDLLGTLHVVCAKLGKALALIHHQEVNDERWC</sequence>
<gene>
    <name evidence="2" type="ORF">ACA1_235780</name>
</gene>
<keyword evidence="3" id="KW-1185">Reference proteome</keyword>
<evidence type="ECO:0000313" key="2">
    <source>
        <dbReference type="EMBL" id="ELR19040.1"/>
    </source>
</evidence>
<evidence type="ECO:0000313" key="3">
    <source>
        <dbReference type="Proteomes" id="UP000011083"/>
    </source>
</evidence>
<dbReference type="RefSeq" id="XP_004341104.1">
    <property type="nucleotide sequence ID" value="XM_004341056.1"/>
</dbReference>
<dbReference type="Proteomes" id="UP000011083">
    <property type="component" value="Unassembled WGS sequence"/>
</dbReference>
<accession>L8H1B8</accession>
<protein>
    <submittedName>
        <fullName evidence="2">Uncharacterized protein</fullName>
    </submittedName>
</protein>
<proteinExistence type="predicted"/>